<keyword evidence="9" id="KW-0378">Hydrolase</keyword>
<name>A0ABU4RL50_9HYPH</name>
<evidence type="ECO:0000256" key="3">
    <source>
        <dbReference type="ARBA" id="ARBA00022692"/>
    </source>
</evidence>
<dbReference type="PANTHER" id="PTHR42911:SF1">
    <property type="entry name" value="MODULATOR OF FTSH PROTEASE HFLC"/>
    <property type="match status" value="1"/>
</dbReference>
<feature type="compositionally biased region" description="Pro residues" evidence="7">
    <location>
        <begin position="310"/>
        <end position="325"/>
    </location>
</feature>
<dbReference type="CDD" id="cd03405">
    <property type="entry name" value="SPFH_HflC"/>
    <property type="match status" value="1"/>
</dbReference>
<dbReference type="PIRSF" id="PIRSF005651">
    <property type="entry name" value="HflC"/>
    <property type="match status" value="1"/>
</dbReference>
<keyword evidence="5" id="KW-0472">Membrane</keyword>
<dbReference type="PRINTS" id="PR00721">
    <property type="entry name" value="STOMATIN"/>
</dbReference>
<dbReference type="GO" id="GO:0008233">
    <property type="term" value="F:peptidase activity"/>
    <property type="evidence" value="ECO:0007669"/>
    <property type="project" value="UniProtKB-KW"/>
</dbReference>
<dbReference type="Proteomes" id="UP001274321">
    <property type="component" value="Unassembled WGS sequence"/>
</dbReference>
<proteinExistence type="inferred from homology"/>
<sequence>MRSLASGAAIILVAALAFLGFSSVFTVDQTQQAIVLRFGQAINVVREPGLYFKLPFVDGVVRVDKRILALDLPVEEVIASDQKRIRVDAFARYKIIDPLRFYQTLGSIERANSQLATFVNSGLRRVLGESTFQQVVRDERETLMNRIRDQVNGQSTGLGIQIVDVRIRRADLPEQNSQAVYQRMQTERQREASEIRAEGAEAAQRIRARADRDVVVLQAEANREAERMRGVGDGQRNAIFAGAYGRDPDFFAFYRSMQAYETGLANNGTRLVLSPDSEFFKYFRQPGSAPAGTGAASPAPTAAPADAATPPAPPAPTPAVPAPAQ</sequence>
<evidence type="ECO:0000256" key="6">
    <source>
        <dbReference type="PIRNR" id="PIRNR005651"/>
    </source>
</evidence>
<evidence type="ECO:0000256" key="5">
    <source>
        <dbReference type="ARBA" id="ARBA00023136"/>
    </source>
</evidence>
<dbReference type="GO" id="GO:0006508">
    <property type="term" value="P:proteolysis"/>
    <property type="evidence" value="ECO:0007669"/>
    <property type="project" value="UniProtKB-KW"/>
</dbReference>
<dbReference type="Pfam" id="PF01145">
    <property type="entry name" value="Band_7"/>
    <property type="match status" value="1"/>
</dbReference>
<comment type="subcellular location">
    <subcellularLocation>
        <location evidence="1">Membrane</location>
        <topology evidence="1">Single-pass membrane protein</topology>
    </subcellularLocation>
</comment>
<comment type="caution">
    <text evidence="9">The sequence shown here is derived from an EMBL/GenBank/DDBJ whole genome shotgun (WGS) entry which is preliminary data.</text>
</comment>
<protein>
    <recommendedName>
        <fullName evidence="6">Protein HflC</fullName>
    </recommendedName>
</protein>
<dbReference type="InterPro" id="IPR036013">
    <property type="entry name" value="Band_7/SPFH_dom_sf"/>
</dbReference>
<feature type="domain" description="Band 7" evidence="8">
    <location>
        <begin position="22"/>
        <end position="184"/>
    </location>
</feature>
<organism evidence="9 10">
    <name type="scientific">Terrihabitans rhizophilus</name>
    <dbReference type="NCBI Taxonomy" id="3092662"/>
    <lineage>
        <taxon>Bacteria</taxon>
        <taxon>Pseudomonadati</taxon>
        <taxon>Pseudomonadota</taxon>
        <taxon>Alphaproteobacteria</taxon>
        <taxon>Hyphomicrobiales</taxon>
        <taxon>Terrihabitans</taxon>
    </lineage>
</organism>
<keyword evidence="3" id="KW-0812">Transmembrane</keyword>
<dbReference type="RefSeq" id="WP_319843674.1">
    <property type="nucleotide sequence ID" value="NZ_JAXAFJ010000002.1"/>
</dbReference>
<keyword evidence="9" id="KW-0645">Protease</keyword>
<reference evidence="9 10" key="1">
    <citation type="submission" date="2023-11" db="EMBL/GenBank/DDBJ databases">
        <authorList>
            <person name="Bao R."/>
        </authorList>
    </citation>
    <scope>NUCLEOTIDE SEQUENCE [LARGE SCALE GENOMIC DNA]</scope>
    <source>
        <strain evidence="9 10">PJ23</strain>
    </source>
</reference>
<dbReference type="PANTHER" id="PTHR42911">
    <property type="entry name" value="MODULATOR OF FTSH PROTEASE HFLC"/>
    <property type="match status" value="1"/>
</dbReference>
<evidence type="ECO:0000256" key="1">
    <source>
        <dbReference type="ARBA" id="ARBA00004167"/>
    </source>
</evidence>
<evidence type="ECO:0000259" key="8">
    <source>
        <dbReference type="SMART" id="SM00244"/>
    </source>
</evidence>
<dbReference type="SMART" id="SM00244">
    <property type="entry name" value="PHB"/>
    <property type="match status" value="1"/>
</dbReference>
<dbReference type="InterPro" id="IPR001972">
    <property type="entry name" value="Stomatin_HflK_fam"/>
</dbReference>
<dbReference type="Gene3D" id="3.30.479.30">
    <property type="entry name" value="Band 7 domain"/>
    <property type="match status" value="1"/>
</dbReference>
<comment type="similarity">
    <text evidence="2 6">Belongs to the band 7/mec-2 family. HflC subfamily.</text>
</comment>
<accession>A0ABU4RL50</accession>
<dbReference type="EMBL" id="JAXAFJ010000002">
    <property type="protein sequence ID" value="MDX6805564.1"/>
    <property type="molecule type" value="Genomic_DNA"/>
</dbReference>
<comment type="function">
    <text evidence="6">HflC and HflK could regulate a protease.</text>
</comment>
<dbReference type="InterPro" id="IPR010200">
    <property type="entry name" value="HflC"/>
</dbReference>
<dbReference type="SUPFAM" id="SSF117892">
    <property type="entry name" value="Band 7/SPFH domain"/>
    <property type="match status" value="1"/>
</dbReference>
<dbReference type="NCBIfam" id="TIGR01932">
    <property type="entry name" value="hflC"/>
    <property type="match status" value="1"/>
</dbReference>
<feature type="region of interest" description="Disordered" evidence="7">
    <location>
        <begin position="284"/>
        <end position="325"/>
    </location>
</feature>
<keyword evidence="4" id="KW-1133">Transmembrane helix</keyword>
<evidence type="ECO:0000313" key="10">
    <source>
        <dbReference type="Proteomes" id="UP001274321"/>
    </source>
</evidence>
<evidence type="ECO:0000313" key="9">
    <source>
        <dbReference type="EMBL" id="MDX6805564.1"/>
    </source>
</evidence>
<evidence type="ECO:0000256" key="2">
    <source>
        <dbReference type="ARBA" id="ARBA00007862"/>
    </source>
</evidence>
<dbReference type="InterPro" id="IPR001107">
    <property type="entry name" value="Band_7"/>
</dbReference>
<feature type="compositionally biased region" description="Low complexity" evidence="7">
    <location>
        <begin position="286"/>
        <end position="309"/>
    </location>
</feature>
<keyword evidence="10" id="KW-1185">Reference proteome</keyword>
<gene>
    <name evidence="9" type="primary">hflC</name>
    <name evidence="9" type="ORF">SCD90_05770</name>
</gene>
<evidence type="ECO:0000256" key="4">
    <source>
        <dbReference type="ARBA" id="ARBA00022989"/>
    </source>
</evidence>
<evidence type="ECO:0000256" key="7">
    <source>
        <dbReference type="SAM" id="MobiDB-lite"/>
    </source>
</evidence>